<gene>
    <name evidence="2" type="ORF">AKO1_004003</name>
</gene>
<dbReference type="Gene3D" id="3.60.10.10">
    <property type="entry name" value="Endonuclease/exonuclease/phosphatase"/>
    <property type="match status" value="1"/>
</dbReference>
<dbReference type="AlphaFoldDB" id="A0AAW2ZS40"/>
<dbReference type="PANTHER" id="PTHR12121:SF34">
    <property type="entry name" value="PROTEIN ANGEL"/>
    <property type="match status" value="1"/>
</dbReference>
<comment type="caution">
    <text evidence="2">The sequence shown here is derived from an EMBL/GenBank/DDBJ whole genome shotgun (WGS) entry which is preliminary data.</text>
</comment>
<evidence type="ECO:0000313" key="3">
    <source>
        <dbReference type="Proteomes" id="UP001431209"/>
    </source>
</evidence>
<dbReference type="Pfam" id="PF03372">
    <property type="entry name" value="Exo_endo_phos"/>
    <property type="match status" value="1"/>
</dbReference>
<dbReference type="InterPro" id="IPR050410">
    <property type="entry name" value="CCR4/nocturin_mRNA_transcr"/>
</dbReference>
<dbReference type="InterPro" id="IPR036691">
    <property type="entry name" value="Endo/exonu/phosph_ase_sf"/>
</dbReference>
<proteinExistence type="predicted"/>
<dbReference type="GO" id="GO:0000175">
    <property type="term" value="F:3'-5'-RNA exonuclease activity"/>
    <property type="evidence" value="ECO:0007669"/>
    <property type="project" value="TreeGrafter"/>
</dbReference>
<feature type="domain" description="Endonuclease/exonuclease/phosphatase" evidence="1">
    <location>
        <begin position="85"/>
        <end position="412"/>
    </location>
</feature>
<dbReference type="InterPro" id="IPR005135">
    <property type="entry name" value="Endo/exonuclease/phosphatase"/>
</dbReference>
<dbReference type="SUPFAM" id="SSF56219">
    <property type="entry name" value="DNase I-like"/>
    <property type="match status" value="1"/>
</dbReference>
<protein>
    <submittedName>
        <fullName evidence="2">CCR4-NOT transcription complex subunit 6</fullName>
    </submittedName>
</protein>
<dbReference type="EMBL" id="JAOPGA020001810">
    <property type="protein sequence ID" value="KAL0491497.1"/>
    <property type="molecule type" value="Genomic_DNA"/>
</dbReference>
<dbReference type="PANTHER" id="PTHR12121">
    <property type="entry name" value="CARBON CATABOLITE REPRESSOR PROTEIN 4"/>
    <property type="match status" value="1"/>
</dbReference>
<name>A0AAW2ZS40_9EUKA</name>
<sequence length="426" mass="49391">MKFRRFDNLLKVIASEHGGEMEIEKIIDIIRQECENVTIEKKDSDYVISRKKPIVNRRTVTPKNKKSDFDLNLNSEHDQKTFNVMTYNVLADFLANAGGYNYANHQILQWPNRRRALQRQIEFYKPHILCVQELQSTLEQSDQDPSDHYTELADLLKNRSGLNKSIYKRKTVFNRSEQKAGPDIGEAIFYNDSIFDPIGDHIEVEYSKSFSEMFKDDETTQKKVIKNYPQVALILPLKSKSTGRNLIVCTTHLSANFRSPYIQLLQLHICLTEIKQFISSYKQSHPEDQSDFGILLCGDFNATPDSFAYDMMSNKKLSDERHEDMYEIAKKNKFVIPESLNINHEFDLASTYYSVLGKEPEATHVAPSFHGTLDFMWYGKDALEPLAVLETPSLKEMRKETALPNRMHPSDHVFLLSKYQFTDSEK</sequence>
<accession>A0AAW2ZS40</accession>
<evidence type="ECO:0000313" key="2">
    <source>
        <dbReference type="EMBL" id="KAL0491497.1"/>
    </source>
</evidence>
<reference evidence="2 3" key="1">
    <citation type="submission" date="2024-03" db="EMBL/GenBank/DDBJ databases">
        <title>The Acrasis kona genome and developmental transcriptomes reveal deep origins of eukaryotic multicellular pathways.</title>
        <authorList>
            <person name="Sheikh S."/>
            <person name="Fu C.-J."/>
            <person name="Brown M.W."/>
            <person name="Baldauf S.L."/>
        </authorList>
    </citation>
    <scope>NUCLEOTIDE SEQUENCE [LARGE SCALE GENOMIC DNA]</scope>
    <source>
        <strain evidence="2 3">ATCC MYA-3509</strain>
    </source>
</reference>
<evidence type="ECO:0000259" key="1">
    <source>
        <dbReference type="Pfam" id="PF03372"/>
    </source>
</evidence>
<dbReference type="Proteomes" id="UP001431209">
    <property type="component" value="Unassembled WGS sequence"/>
</dbReference>
<keyword evidence="3" id="KW-1185">Reference proteome</keyword>
<organism evidence="2 3">
    <name type="scientific">Acrasis kona</name>
    <dbReference type="NCBI Taxonomy" id="1008807"/>
    <lineage>
        <taxon>Eukaryota</taxon>
        <taxon>Discoba</taxon>
        <taxon>Heterolobosea</taxon>
        <taxon>Tetramitia</taxon>
        <taxon>Eutetramitia</taxon>
        <taxon>Acrasidae</taxon>
        <taxon>Acrasis</taxon>
    </lineage>
</organism>